<dbReference type="InterPro" id="IPR011041">
    <property type="entry name" value="Quinoprot_gluc/sorb_DH_b-prop"/>
</dbReference>
<feature type="region of interest" description="Disordered" evidence="1">
    <location>
        <begin position="22"/>
        <end position="47"/>
    </location>
</feature>
<reference evidence="4 5" key="2">
    <citation type="submission" date="2024-02" db="EMBL/GenBank/DDBJ databases">
        <title>The Genome Sequence of Enterococcus sp. DIV0159.</title>
        <authorList>
            <person name="Earl A."/>
            <person name="Manson A."/>
            <person name="Gilmore M."/>
            <person name="Sanders J."/>
            <person name="Shea T."/>
            <person name="Howe W."/>
            <person name="Livny J."/>
            <person name="Cuomo C."/>
            <person name="Neafsey D."/>
            <person name="Birren B."/>
        </authorList>
    </citation>
    <scope>NUCLEOTIDE SEQUENCE [LARGE SCALE GENOMIC DNA]</scope>
    <source>
        <strain evidence="4 5">665A</strain>
    </source>
</reference>
<gene>
    <name evidence="4" type="ORF">JZO67_001742</name>
</gene>
<feature type="signal peptide" evidence="2">
    <location>
        <begin position="1"/>
        <end position="19"/>
    </location>
</feature>
<keyword evidence="5" id="KW-1185">Reference proteome</keyword>
<dbReference type="EMBL" id="JAFREL020000001">
    <property type="protein sequence ID" value="MEO1769791.1"/>
    <property type="molecule type" value="Genomic_DNA"/>
</dbReference>
<name>A0ABV0EMD7_9ENTE</name>
<reference evidence="4 5" key="1">
    <citation type="submission" date="2021-03" db="EMBL/GenBank/DDBJ databases">
        <authorList>
            <person name="Gilmore M.S."/>
            <person name="Schwartzman J."/>
            <person name="Van Tyne D."/>
            <person name="Martin M."/>
            <person name="Earl A.M."/>
            <person name="Manson A.L."/>
            <person name="Straub T."/>
            <person name="Salamzade R."/>
            <person name="Saavedra J."/>
            <person name="Lebreton F."/>
            <person name="Prichula J."/>
            <person name="Schaufler K."/>
            <person name="Gaca A."/>
            <person name="Sgardioli B."/>
            <person name="Wagenaar J."/>
            <person name="Strong T."/>
        </authorList>
    </citation>
    <scope>NUCLEOTIDE SEQUENCE [LARGE SCALE GENOMIC DNA]</scope>
    <source>
        <strain evidence="4 5">665A</strain>
    </source>
</reference>
<evidence type="ECO:0000259" key="3">
    <source>
        <dbReference type="Pfam" id="PF07995"/>
    </source>
</evidence>
<evidence type="ECO:0000313" key="5">
    <source>
        <dbReference type="Proteomes" id="UP000664357"/>
    </source>
</evidence>
<dbReference type="SUPFAM" id="SSF50952">
    <property type="entry name" value="Soluble quinoprotein glucose dehydrogenase"/>
    <property type="match status" value="1"/>
</dbReference>
<proteinExistence type="predicted"/>
<evidence type="ECO:0000256" key="2">
    <source>
        <dbReference type="SAM" id="SignalP"/>
    </source>
</evidence>
<organism evidence="4 5">
    <name type="scientific">Candidatus Enterococcus ferrettii</name>
    <dbReference type="NCBI Taxonomy" id="2815324"/>
    <lineage>
        <taxon>Bacteria</taxon>
        <taxon>Bacillati</taxon>
        <taxon>Bacillota</taxon>
        <taxon>Bacilli</taxon>
        <taxon>Lactobacillales</taxon>
        <taxon>Enterococcaceae</taxon>
        <taxon>Enterococcus</taxon>
    </lineage>
</organism>
<feature type="domain" description="Glucose/Sorbosone dehydrogenase" evidence="3">
    <location>
        <begin position="55"/>
        <end position="347"/>
    </location>
</feature>
<dbReference type="PROSITE" id="PS51257">
    <property type="entry name" value="PROKAR_LIPOPROTEIN"/>
    <property type="match status" value="1"/>
</dbReference>
<dbReference type="InterPro" id="IPR011042">
    <property type="entry name" value="6-blade_b-propeller_TolB-like"/>
</dbReference>
<dbReference type="Proteomes" id="UP000664357">
    <property type="component" value="Unassembled WGS sequence"/>
</dbReference>
<dbReference type="Pfam" id="PF07995">
    <property type="entry name" value="GSDH"/>
    <property type="match status" value="1"/>
</dbReference>
<comment type="caution">
    <text evidence="4">The sequence shown here is derived from an EMBL/GenBank/DDBJ whole genome shotgun (WGS) entry which is preliminary data.</text>
</comment>
<dbReference type="PANTHER" id="PTHR19328">
    <property type="entry name" value="HEDGEHOG-INTERACTING PROTEIN"/>
    <property type="match status" value="1"/>
</dbReference>
<dbReference type="Gene3D" id="2.120.10.30">
    <property type="entry name" value="TolB, C-terminal domain"/>
    <property type="match status" value="1"/>
</dbReference>
<evidence type="ECO:0000256" key="1">
    <source>
        <dbReference type="SAM" id="MobiDB-lite"/>
    </source>
</evidence>
<feature type="compositionally biased region" description="Low complexity" evidence="1">
    <location>
        <begin position="22"/>
        <end position="45"/>
    </location>
</feature>
<sequence length="364" mass="39889">MKRLLIFSAIAGMFLAGCATNETTDTSNNDRTNDTSSSSANQSASVDPEVIADNLEVPWAIEKSNDTIYLTQRGGSIIRIENGEAKEQPVSFDETVSSASEAGFLGFVLRPDFTTSNEAFGYYTYEKGSDRMNRIVKLHLDGNQWEETEVLLDEIPSGANHHGGRMKIGPDDKLYVTTGDASVPDNAQDLDSLAGKILRLNLDGSIPNDNPSADSYVYSYGHRNAQGLAWSDDSTMYASEQGASANDEINVVEAGKNYGWPVIEGNETRDGMEAPLLTSGSNQTWAPSGMDYHDQKLYVAALRGTAVLEFDLANNQQRELITDYGRIRDVYSDGDDLYFITNNRDGRGSPSDNDDQLLRISLQN</sequence>
<dbReference type="RefSeq" id="WP_207702143.1">
    <property type="nucleotide sequence ID" value="NZ_JAFREL020000001.1"/>
</dbReference>
<accession>A0ABV0EMD7</accession>
<dbReference type="PANTHER" id="PTHR19328:SF13">
    <property type="entry name" value="HIPL1 PROTEIN"/>
    <property type="match status" value="1"/>
</dbReference>
<evidence type="ECO:0000313" key="4">
    <source>
        <dbReference type="EMBL" id="MEO1769791.1"/>
    </source>
</evidence>
<feature type="chain" id="PRO_5045923918" description="Glucose/Sorbosone dehydrogenase domain-containing protein" evidence="2">
    <location>
        <begin position="20"/>
        <end position="364"/>
    </location>
</feature>
<keyword evidence="2" id="KW-0732">Signal</keyword>
<dbReference type="InterPro" id="IPR012938">
    <property type="entry name" value="Glc/Sorbosone_DH"/>
</dbReference>
<protein>
    <recommendedName>
        <fullName evidence="3">Glucose/Sorbosone dehydrogenase domain-containing protein</fullName>
    </recommendedName>
</protein>